<dbReference type="InterPro" id="IPR010330">
    <property type="entry name" value="CoiA_nuc"/>
</dbReference>
<dbReference type="Pfam" id="PF25164">
    <property type="entry name" value="CoiA_N"/>
    <property type="match status" value="1"/>
</dbReference>
<dbReference type="RefSeq" id="WP_190958594.1">
    <property type="nucleotide sequence ID" value="NZ_JACJTU010000041.1"/>
</dbReference>
<proteinExistence type="predicted"/>
<comment type="caution">
    <text evidence="3">The sequence shown here is derived from an EMBL/GenBank/DDBJ whole genome shotgun (WGS) entry which is preliminary data.</text>
</comment>
<evidence type="ECO:0008006" key="5">
    <source>
        <dbReference type="Google" id="ProtNLM"/>
    </source>
</evidence>
<name>A0ABR8KEP6_9NOSO</name>
<feature type="domain" description="Competence protein CoiA-like N-terminal" evidence="2">
    <location>
        <begin position="21"/>
        <end position="50"/>
    </location>
</feature>
<reference evidence="3 4" key="1">
    <citation type="journal article" date="2020" name="ISME J.">
        <title>Comparative genomics reveals insights into cyanobacterial evolution and habitat adaptation.</title>
        <authorList>
            <person name="Chen M.Y."/>
            <person name="Teng W.K."/>
            <person name="Zhao L."/>
            <person name="Hu C.X."/>
            <person name="Zhou Y.K."/>
            <person name="Han B.P."/>
            <person name="Song L.R."/>
            <person name="Shu W.S."/>
        </authorList>
    </citation>
    <scope>NUCLEOTIDE SEQUENCE [LARGE SCALE GENOMIC DNA]</scope>
    <source>
        <strain evidence="3 4">FACHB-159</strain>
    </source>
</reference>
<evidence type="ECO:0000313" key="4">
    <source>
        <dbReference type="Proteomes" id="UP000637383"/>
    </source>
</evidence>
<protein>
    <recommendedName>
        <fullName evidence="5">Competence protein CoiA-like family protein</fullName>
    </recommendedName>
</protein>
<feature type="domain" description="Competence protein CoiA nuclease-like" evidence="1">
    <location>
        <begin position="80"/>
        <end position="148"/>
    </location>
</feature>
<accession>A0ABR8KEP6</accession>
<organism evidence="3 4">
    <name type="scientific">Nostoc paludosum FACHB-159</name>
    <dbReference type="NCBI Taxonomy" id="2692908"/>
    <lineage>
        <taxon>Bacteria</taxon>
        <taxon>Bacillati</taxon>
        <taxon>Cyanobacteriota</taxon>
        <taxon>Cyanophyceae</taxon>
        <taxon>Nostocales</taxon>
        <taxon>Nostocaceae</taxon>
        <taxon>Nostoc</taxon>
    </lineage>
</organism>
<dbReference type="Pfam" id="PF06054">
    <property type="entry name" value="CoiA_nuc"/>
    <property type="match status" value="1"/>
</dbReference>
<sequence length="301" mass="35311">MFYALDESGNKILPKPNIKGFCPCCKGEVIAKCGGIKLHHWSHKTLTQCDQWYEMTAWHLGWQSLFPVECREVVIQKDDVSHRADIKINNLIIEFQHSTLSKAEIEERELFYGSDANKLIWVIDATNNRLYDKWKEQLITEEVKPILIVDQDSNIYFKLVGYSSISISRKLSLPIGLVVSPKFPVFLDTGEYIACPLEKSAYEISHTTYYCKWGHQQGSYNDFFILVNKEDFVRLLPSLPTNLSKFESIKFCDEYTLSKREERIKDAKSREEKIAIKRKYFEERARRKEEKLLAENKRYLE</sequence>
<gene>
    <name evidence="3" type="ORF">H6H03_29820</name>
</gene>
<dbReference type="InterPro" id="IPR057253">
    <property type="entry name" value="CoiA-like_N"/>
</dbReference>
<keyword evidence="4" id="KW-1185">Reference proteome</keyword>
<evidence type="ECO:0000313" key="3">
    <source>
        <dbReference type="EMBL" id="MBD2738036.1"/>
    </source>
</evidence>
<dbReference type="Proteomes" id="UP000637383">
    <property type="component" value="Unassembled WGS sequence"/>
</dbReference>
<evidence type="ECO:0000259" key="2">
    <source>
        <dbReference type="Pfam" id="PF25164"/>
    </source>
</evidence>
<evidence type="ECO:0000259" key="1">
    <source>
        <dbReference type="Pfam" id="PF06054"/>
    </source>
</evidence>
<dbReference type="EMBL" id="JACJTU010000041">
    <property type="protein sequence ID" value="MBD2738036.1"/>
    <property type="molecule type" value="Genomic_DNA"/>
</dbReference>